<evidence type="ECO:0000313" key="4">
    <source>
        <dbReference type="Proteomes" id="UP000219285"/>
    </source>
</evidence>
<keyword evidence="4" id="KW-1185">Reference proteome</keyword>
<evidence type="ECO:0000313" key="3">
    <source>
        <dbReference type="EMBL" id="QJR82736.1"/>
    </source>
</evidence>
<dbReference type="Pfam" id="PF08327">
    <property type="entry name" value="AHSA1"/>
    <property type="match status" value="1"/>
</dbReference>
<dbReference type="InterPro" id="IPR023393">
    <property type="entry name" value="START-like_dom_sf"/>
</dbReference>
<proteinExistence type="inferred from homology"/>
<dbReference type="Gene3D" id="3.30.530.20">
    <property type="match status" value="1"/>
</dbReference>
<name>A0A6M4MKY5_9ALTE</name>
<dbReference type="AlphaFoldDB" id="A0A6M4MKY5"/>
<feature type="domain" description="Activator of Hsp90 ATPase homologue 1/2-like C-terminal" evidence="2">
    <location>
        <begin position="2"/>
        <end position="129"/>
    </location>
</feature>
<sequence length="131" mass="15107">MPVTHLFEAFHKTELLVQWFAPGNIIITQVMSNFEEAGRYRITMQEPSGVQYVLTGEYSTIRPNESLMFSWAWEDNQEESVMTSVNVSFEEVDAHTSHLTLIHSGFSNEQERDQHQQGWVACLEKLSKLKA</sequence>
<reference evidence="3 4" key="2">
    <citation type="submission" date="2020-04" db="EMBL/GenBank/DDBJ databases">
        <title>Complete genome sequence of Alteromonas pelagimontana 5.12T.</title>
        <authorList>
            <person name="Sinha R.K."/>
            <person name="Krishnan K.P."/>
            <person name="Kurian J.P."/>
        </authorList>
    </citation>
    <scope>NUCLEOTIDE SEQUENCE [LARGE SCALE GENOMIC DNA]</scope>
    <source>
        <strain evidence="3 4">5.12</strain>
    </source>
</reference>
<dbReference type="Proteomes" id="UP000219285">
    <property type="component" value="Chromosome"/>
</dbReference>
<dbReference type="EMBL" id="CP052766">
    <property type="protein sequence ID" value="QJR82736.1"/>
    <property type="molecule type" value="Genomic_DNA"/>
</dbReference>
<dbReference type="SUPFAM" id="SSF55961">
    <property type="entry name" value="Bet v1-like"/>
    <property type="match status" value="1"/>
</dbReference>
<gene>
    <name evidence="3" type="ORF">CA267_004645</name>
</gene>
<dbReference type="OrthoDB" id="9805228at2"/>
<reference evidence="4" key="1">
    <citation type="submission" date="2014-12" db="EMBL/GenBank/DDBJ databases">
        <title>Complete genome sequence of a multi-drug resistant Klebsiella pneumoniae.</title>
        <authorList>
            <person name="Hua X."/>
            <person name="Chen Q."/>
            <person name="Li X."/>
            <person name="Feng Y."/>
            <person name="Ruan Z."/>
            <person name="Yu Y."/>
        </authorList>
    </citation>
    <scope>NUCLEOTIDE SEQUENCE [LARGE SCALE GENOMIC DNA]</scope>
    <source>
        <strain evidence="4">5.12</strain>
    </source>
</reference>
<organism evidence="3 4">
    <name type="scientific">Alteromonas pelagimontana</name>
    <dbReference type="NCBI Taxonomy" id="1858656"/>
    <lineage>
        <taxon>Bacteria</taxon>
        <taxon>Pseudomonadati</taxon>
        <taxon>Pseudomonadota</taxon>
        <taxon>Gammaproteobacteria</taxon>
        <taxon>Alteromonadales</taxon>
        <taxon>Alteromonadaceae</taxon>
        <taxon>Alteromonas/Salinimonas group</taxon>
        <taxon>Alteromonas</taxon>
    </lineage>
</organism>
<dbReference type="CDD" id="cd07814">
    <property type="entry name" value="SRPBCC_CalC_Aha1-like"/>
    <property type="match status" value="1"/>
</dbReference>
<dbReference type="InterPro" id="IPR013538">
    <property type="entry name" value="ASHA1/2-like_C"/>
</dbReference>
<comment type="similarity">
    <text evidence="1">Belongs to the AHA1 family.</text>
</comment>
<protein>
    <submittedName>
        <fullName evidence="3">SRPBCC domain-containing protein</fullName>
    </submittedName>
</protein>
<dbReference type="KEGG" id="apel:CA267_004645"/>
<evidence type="ECO:0000259" key="2">
    <source>
        <dbReference type="Pfam" id="PF08327"/>
    </source>
</evidence>
<evidence type="ECO:0000256" key="1">
    <source>
        <dbReference type="ARBA" id="ARBA00006817"/>
    </source>
</evidence>
<accession>A0A6M4MKY5</accession>